<dbReference type="Proteomes" id="UP000587070">
    <property type="component" value="Unassembled WGS sequence"/>
</dbReference>
<dbReference type="InterPro" id="IPR006311">
    <property type="entry name" value="TAT_signal"/>
</dbReference>
<dbReference type="InterPro" id="IPR032711">
    <property type="entry name" value="SoxY"/>
</dbReference>
<feature type="domain" description="Ig-like SoxY" evidence="1">
    <location>
        <begin position="61"/>
        <end position="156"/>
    </location>
</feature>
<dbReference type="InterPro" id="IPR016568">
    <property type="entry name" value="Sulphur_oxidation_SoxY"/>
</dbReference>
<gene>
    <name evidence="2" type="ORF">GGD90_000792</name>
</gene>
<evidence type="ECO:0000313" key="3">
    <source>
        <dbReference type="Proteomes" id="UP000587070"/>
    </source>
</evidence>
<reference evidence="2 3" key="1">
    <citation type="submission" date="2020-08" db="EMBL/GenBank/DDBJ databases">
        <title>Genome sequencing of Purple Non-Sulfur Bacteria from various extreme environments.</title>
        <authorList>
            <person name="Mayer M."/>
        </authorList>
    </citation>
    <scope>NUCLEOTIDE SEQUENCE [LARGE SCALE GENOMIC DNA]</scope>
    <source>
        <strain evidence="2 3">2761</strain>
    </source>
</reference>
<sequence>MSFAVSRREFLVVAGAAALAGGFVGVPGIGNARAATGTRNAGAFKARSWEAAYSSLGLPTPQPSSAILINAPDVADNGASVPVEVSIRVPNARRLLLIGERNSFPLLADIEFSGRAEPWFEARIKLAETSDVRAIVIADGKAYTASRRVRVIVGGCVG</sequence>
<protein>
    <submittedName>
        <fullName evidence="2">Sulfur-oxidizing protein SoxY</fullName>
    </submittedName>
</protein>
<evidence type="ECO:0000259" key="1">
    <source>
        <dbReference type="Pfam" id="PF13501"/>
    </source>
</evidence>
<dbReference type="AlphaFoldDB" id="A0A840G3E3"/>
<dbReference type="Gene3D" id="2.60.40.2470">
    <property type="entry name" value="SoxY domain"/>
    <property type="match status" value="1"/>
</dbReference>
<keyword evidence="3" id="KW-1185">Reference proteome</keyword>
<name>A0A840G3E3_RHOTE</name>
<dbReference type="Pfam" id="PF13501">
    <property type="entry name" value="SoxY"/>
    <property type="match status" value="1"/>
</dbReference>
<comment type="caution">
    <text evidence="2">The sequence shown here is derived from an EMBL/GenBank/DDBJ whole genome shotgun (WGS) entry which is preliminary data.</text>
</comment>
<dbReference type="RefSeq" id="WP_153114823.1">
    <property type="nucleotide sequence ID" value="NZ_JACIGE010000002.1"/>
</dbReference>
<dbReference type="PROSITE" id="PS51318">
    <property type="entry name" value="TAT"/>
    <property type="match status" value="1"/>
</dbReference>
<dbReference type="NCBIfam" id="TIGR01409">
    <property type="entry name" value="TAT_signal_seq"/>
    <property type="match status" value="1"/>
</dbReference>
<dbReference type="InterPro" id="IPR038162">
    <property type="entry name" value="SoxY_sf"/>
</dbReference>
<proteinExistence type="predicted"/>
<dbReference type="InterPro" id="IPR019546">
    <property type="entry name" value="TAT_signal_bac_arc"/>
</dbReference>
<organism evidence="2 3">
    <name type="scientific">Rhodocyclus tenuis</name>
    <name type="common">Rhodospirillum tenue</name>
    <dbReference type="NCBI Taxonomy" id="1066"/>
    <lineage>
        <taxon>Bacteria</taxon>
        <taxon>Pseudomonadati</taxon>
        <taxon>Pseudomonadota</taxon>
        <taxon>Betaproteobacteria</taxon>
        <taxon>Rhodocyclales</taxon>
        <taxon>Rhodocyclaceae</taxon>
        <taxon>Rhodocyclus</taxon>
    </lineage>
</organism>
<dbReference type="OrthoDB" id="9798154at2"/>
<accession>A0A840G3E3</accession>
<evidence type="ECO:0000313" key="2">
    <source>
        <dbReference type="EMBL" id="MBB4246435.1"/>
    </source>
</evidence>
<dbReference type="EMBL" id="JACIGE010000002">
    <property type="protein sequence ID" value="MBB4246435.1"/>
    <property type="molecule type" value="Genomic_DNA"/>
</dbReference>
<dbReference type="PIRSF" id="PIRSF010312">
    <property type="entry name" value="Sulphur_oxidation_SoxY"/>
    <property type="match status" value="1"/>
</dbReference>